<dbReference type="GO" id="GO:0006396">
    <property type="term" value="P:RNA processing"/>
    <property type="evidence" value="ECO:0007669"/>
    <property type="project" value="InterPro"/>
</dbReference>
<dbReference type="PANTHER" id="PTHR23140">
    <property type="entry name" value="RNA PROCESSING PROTEIN LD23810P"/>
    <property type="match status" value="1"/>
</dbReference>
<gene>
    <name evidence="3" type="ORF">GRF29_112g1682631</name>
</gene>
<feature type="region of interest" description="Disordered" evidence="1">
    <location>
        <begin position="589"/>
        <end position="620"/>
    </location>
</feature>
<accession>A0AAN6LUP9</accession>
<evidence type="ECO:0000313" key="3">
    <source>
        <dbReference type="EMBL" id="KAK3203576.1"/>
    </source>
</evidence>
<name>A0AAN6LUP9_9PLEO</name>
<comment type="caution">
    <text evidence="3">The sequence shown here is derived from an EMBL/GenBank/DDBJ whole genome shotgun (WGS) entry which is preliminary data.</text>
</comment>
<dbReference type="PANTHER" id="PTHR23140:SF0">
    <property type="entry name" value="U2 SNRNP-ASSOCIATED SURP MOTIF-CONTAINING PROTEIN"/>
    <property type="match status" value="1"/>
</dbReference>
<feature type="region of interest" description="Disordered" evidence="1">
    <location>
        <begin position="635"/>
        <end position="712"/>
    </location>
</feature>
<feature type="compositionally biased region" description="Basic residues" evidence="1">
    <location>
        <begin position="72"/>
        <end position="82"/>
    </location>
</feature>
<feature type="region of interest" description="Disordered" evidence="1">
    <location>
        <begin position="354"/>
        <end position="405"/>
    </location>
</feature>
<dbReference type="InterPro" id="IPR051485">
    <property type="entry name" value="SR-CTD_assoc_factor"/>
</dbReference>
<dbReference type="Gene3D" id="1.10.10.790">
    <property type="entry name" value="Surp module"/>
    <property type="match status" value="1"/>
</dbReference>
<reference evidence="3 4" key="1">
    <citation type="submission" date="2021-02" db="EMBL/GenBank/DDBJ databases">
        <title>Genome assembly of Pseudopithomyces chartarum.</title>
        <authorList>
            <person name="Jauregui R."/>
            <person name="Singh J."/>
            <person name="Voisey C."/>
        </authorList>
    </citation>
    <scope>NUCLEOTIDE SEQUENCE [LARGE SCALE GENOMIC DNA]</scope>
    <source>
        <strain evidence="3 4">AGR01</strain>
    </source>
</reference>
<proteinExistence type="predicted"/>
<feature type="region of interest" description="Disordered" evidence="1">
    <location>
        <begin position="49"/>
        <end position="111"/>
    </location>
</feature>
<keyword evidence="4" id="KW-1185">Reference proteome</keyword>
<feature type="region of interest" description="Disordered" evidence="1">
    <location>
        <begin position="1"/>
        <end position="33"/>
    </location>
</feature>
<dbReference type="Pfam" id="PF01805">
    <property type="entry name" value="Surp"/>
    <property type="match status" value="1"/>
</dbReference>
<protein>
    <recommendedName>
        <fullName evidence="2">SURP motif domain-containing protein</fullName>
    </recommendedName>
</protein>
<sequence length="712" mass="78857">MTFRISLNKASKAAQLGSKAKAEEDAKRREEKSALDRVMADFMEEHGEEKNILGEPDKDHEVEDNVFVPTGSKRHFTGRPRSMKTGPGTLENEAPLGPSFSRPGAPGGFPGPSSRHFGAPAGGTAAQDKASENVYTTVVALASNLPPAMTPARVEELFAEFPSLKVVKVEKIAPSRPNSPSQGTRPSASMKVTFDKEANARHLDAAMNKLNDKKYLGKGYYLHLDRYLGGRSVSTKKHEEPFGATLQNVEVAKGYAPPPDLGGNNRDRARDDMANKRMVVTVNPPPDLPTLRLIHQTVEGVIQGGMEFEAALMEVEKIQNEERFAWLFDQKHPNNRYYRWRLYQMLSSTGDPEVFEGQPEWRGPPPIQDEFATSPWDLKDPVSDPDSEDEDELPAHARSILPPGDDYPGRVSTGYGILPYRSRCFLMYLLSSIPPSAALYDEVAAVSNFAVEHVTKGMDEIVTHLVSNVFTPFHLTPANLKYVPKADAGEEEDRRRAQTPHLVCNAMKIISDVTLTTQKELGSAYKYRGVIGAQLGDRKVFEYLERLPTTLDMGKLAKNLFREEINNILRVWTEEHTFEKGILERFDNAFNGPTREKEQEEAERKAEEKRKAKKGTVPVPVPKKREVEIKAKDGGAAEAAVVNNQQEESTPMDIDEAPVAPAIEAPPTSADAMVTESSKSTDPPEIPGETAAARARRLRPKAEDMFASDDED</sequence>
<dbReference type="PROSITE" id="PS50128">
    <property type="entry name" value="SURP"/>
    <property type="match status" value="1"/>
</dbReference>
<dbReference type="InterPro" id="IPR035967">
    <property type="entry name" value="SWAP/Surp_sf"/>
</dbReference>
<dbReference type="GO" id="GO:0005634">
    <property type="term" value="C:nucleus"/>
    <property type="evidence" value="ECO:0007669"/>
    <property type="project" value="TreeGrafter"/>
</dbReference>
<dbReference type="GO" id="GO:0003723">
    <property type="term" value="F:RNA binding"/>
    <property type="evidence" value="ECO:0007669"/>
    <property type="project" value="InterPro"/>
</dbReference>
<feature type="compositionally biased region" description="Basic and acidic residues" evidence="1">
    <location>
        <begin position="49"/>
        <end position="63"/>
    </location>
</feature>
<organism evidence="3 4">
    <name type="scientific">Pseudopithomyces chartarum</name>
    <dbReference type="NCBI Taxonomy" id="1892770"/>
    <lineage>
        <taxon>Eukaryota</taxon>
        <taxon>Fungi</taxon>
        <taxon>Dikarya</taxon>
        <taxon>Ascomycota</taxon>
        <taxon>Pezizomycotina</taxon>
        <taxon>Dothideomycetes</taxon>
        <taxon>Pleosporomycetidae</taxon>
        <taxon>Pleosporales</taxon>
        <taxon>Massarineae</taxon>
        <taxon>Didymosphaeriaceae</taxon>
        <taxon>Pseudopithomyces</taxon>
    </lineage>
</organism>
<dbReference type="AlphaFoldDB" id="A0AAN6LUP9"/>
<feature type="compositionally biased region" description="Low complexity" evidence="1">
    <location>
        <begin position="657"/>
        <end position="667"/>
    </location>
</feature>
<dbReference type="InterPro" id="IPR000061">
    <property type="entry name" value="Surp"/>
</dbReference>
<evidence type="ECO:0000259" key="2">
    <source>
        <dbReference type="PROSITE" id="PS50128"/>
    </source>
</evidence>
<dbReference type="SUPFAM" id="SSF109905">
    <property type="entry name" value="Surp module (SWAP domain)"/>
    <property type="match status" value="1"/>
</dbReference>
<dbReference type="EMBL" id="WVTA01000011">
    <property type="protein sequence ID" value="KAK3203576.1"/>
    <property type="molecule type" value="Genomic_DNA"/>
</dbReference>
<dbReference type="Proteomes" id="UP001280581">
    <property type="component" value="Unassembled WGS sequence"/>
</dbReference>
<dbReference type="SMART" id="SM00648">
    <property type="entry name" value="SWAP"/>
    <property type="match status" value="1"/>
</dbReference>
<feature type="domain" description="SURP motif" evidence="2">
    <location>
        <begin position="293"/>
        <end position="338"/>
    </location>
</feature>
<evidence type="ECO:0000313" key="4">
    <source>
        <dbReference type="Proteomes" id="UP001280581"/>
    </source>
</evidence>
<feature type="compositionally biased region" description="Acidic residues" evidence="1">
    <location>
        <begin position="383"/>
        <end position="392"/>
    </location>
</feature>
<feature type="compositionally biased region" description="Basic and acidic residues" evidence="1">
    <location>
        <begin position="20"/>
        <end position="33"/>
    </location>
</feature>
<evidence type="ECO:0000256" key="1">
    <source>
        <dbReference type="SAM" id="MobiDB-lite"/>
    </source>
</evidence>
<feature type="compositionally biased region" description="Basic and acidic residues" evidence="1">
    <location>
        <begin position="594"/>
        <end position="610"/>
    </location>
</feature>